<comment type="caution">
    <text evidence="5">The sequence shown here is derived from an EMBL/GenBank/DDBJ whole genome shotgun (WGS) entry which is preliminary data.</text>
</comment>
<keyword evidence="3" id="KW-0539">Nucleus</keyword>
<keyword evidence="6" id="KW-1185">Reference proteome</keyword>
<dbReference type="AlphaFoldDB" id="A0A2V3IZS1"/>
<accession>A0A2V3IZS1</accession>
<dbReference type="Pfam" id="PF03184">
    <property type="entry name" value="DDE_1"/>
    <property type="match status" value="1"/>
</dbReference>
<dbReference type="Proteomes" id="UP000247409">
    <property type="component" value="Unassembled WGS sequence"/>
</dbReference>
<comment type="subcellular location">
    <subcellularLocation>
        <location evidence="1">Nucleus</location>
    </subcellularLocation>
</comment>
<dbReference type="GO" id="GO:0003677">
    <property type="term" value="F:DNA binding"/>
    <property type="evidence" value="ECO:0007669"/>
    <property type="project" value="UniProtKB-KW"/>
</dbReference>
<dbReference type="InterPro" id="IPR006600">
    <property type="entry name" value="HTH_CenpB_DNA-bd_dom"/>
</dbReference>
<dbReference type="PANTHER" id="PTHR19303">
    <property type="entry name" value="TRANSPOSON"/>
    <property type="match status" value="1"/>
</dbReference>
<dbReference type="OrthoDB" id="6376047at2759"/>
<evidence type="ECO:0000313" key="6">
    <source>
        <dbReference type="Proteomes" id="UP000247409"/>
    </source>
</evidence>
<dbReference type="InterPro" id="IPR007889">
    <property type="entry name" value="HTH_Psq"/>
</dbReference>
<sequence>MFGEVQAAIKLNSSHKSAMDITSTTPKLHRTRLTLSQKAEVLRRLKQGASHSQLQNDFACSRRTIYQIKAQRETVEKALHTPNNASRKSFHLPRFLNIEQRLYEFVPIARSATLPISAATLQCKAIDISDSLIESVQTEKEKKELVSSQASNNWVLGFTRRHAMRSIRLHGEAGSVPLSIVATGISSLREQINDFDADCIFNMDETGLFFKLFPKRTYVLASEDRKRLRGTKDMKAKARVSVYVCTDSTGLHKVPLAIIGAAKNPRCFRKGEPAVTYFSQENAWSDSVTYRRWFLEVFMPYVRRYTSKRVTLVMDNCGPHGTDVLDINGQVTIFTLPPNCTSLFQPMDMGVIATLKAKYKSKLLRKI</sequence>
<keyword evidence="2" id="KW-0238">DNA-binding</keyword>
<dbReference type="Gene3D" id="1.10.10.60">
    <property type="entry name" value="Homeodomain-like"/>
    <property type="match status" value="1"/>
</dbReference>
<protein>
    <submittedName>
        <fullName evidence="5">Jerky protein-like</fullName>
    </submittedName>
</protein>
<gene>
    <name evidence="5" type="ORF">BWQ96_02620</name>
</gene>
<organism evidence="5 6">
    <name type="scientific">Gracilariopsis chorda</name>
    <dbReference type="NCBI Taxonomy" id="448386"/>
    <lineage>
        <taxon>Eukaryota</taxon>
        <taxon>Rhodophyta</taxon>
        <taxon>Florideophyceae</taxon>
        <taxon>Rhodymeniophycidae</taxon>
        <taxon>Gracilariales</taxon>
        <taxon>Gracilariaceae</taxon>
        <taxon>Gracilariopsis</taxon>
    </lineage>
</organism>
<dbReference type="GO" id="GO:0005634">
    <property type="term" value="C:nucleus"/>
    <property type="evidence" value="ECO:0007669"/>
    <property type="project" value="UniProtKB-SubCell"/>
</dbReference>
<dbReference type="EMBL" id="NBIV01000022">
    <property type="protein sequence ID" value="PXF47641.1"/>
    <property type="molecule type" value="Genomic_DNA"/>
</dbReference>
<dbReference type="Pfam" id="PF04218">
    <property type="entry name" value="CENP-B_N"/>
    <property type="match status" value="1"/>
</dbReference>
<dbReference type="Gene3D" id="3.30.420.10">
    <property type="entry name" value="Ribonuclease H-like superfamily/Ribonuclease H"/>
    <property type="match status" value="1"/>
</dbReference>
<proteinExistence type="predicted"/>
<dbReference type="PROSITE" id="PS51253">
    <property type="entry name" value="HTH_CENPB"/>
    <property type="match status" value="1"/>
</dbReference>
<evidence type="ECO:0000313" key="5">
    <source>
        <dbReference type="EMBL" id="PXF47641.1"/>
    </source>
</evidence>
<evidence type="ECO:0000256" key="3">
    <source>
        <dbReference type="ARBA" id="ARBA00023242"/>
    </source>
</evidence>
<dbReference type="InterPro" id="IPR004875">
    <property type="entry name" value="DDE_SF_endonuclease_dom"/>
</dbReference>
<dbReference type="PANTHER" id="PTHR19303:SF73">
    <property type="entry name" value="PROTEIN PDC2"/>
    <property type="match status" value="1"/>
</dbReference>
<evidence type="ECO:0000259" key="4">
    <source>
        <dbReference type="PROSITE" id="PS51253"/>
    </source>
</evidence>
<reference evidence="5 6" key="1">
    <citation type="journal article" date="2018" name="Mol. Biol. Evol.">
        <title>Analysis of the draft genome of the red seaweed Gracilariopsis chorda provides insights into genome size evolution in Rhodophyta.</title>
        <authorList>
            <person name="Lee J."/>
            <person name="Yang E.C."/>
            <person name="Graf L."/>
            <person name="Yang J.H."/>
            <person name="Qiu H."/>
            <person name="Zel Zion U."/>
            <person name="Chan C.X."/>
            <person name="Stephens T.G."/>
            <person name="Weber A.P.M."/>
            <person name="Boo G.H."/>
            <person name="Boo S.M."/>
            <person name="Kim K.M."/>
            <person name="Shin Y."/>
            <person name="Jung M."/>
            <person name="Lee S.J."/>
            <person name="Yim H.S."/>
            <person name="Lee J.H."/>
            <person name="Bhattacharya D."/>
            <person name="Yoon H.S."/>
        </authorList>
    </citation>
    <scope>NUCLEOTIDE SEQUENCE [LARGE SCALE GENOMIC DNA]</scope>
    <source>
        <strain evidence="5 6">SKKU-2015</strain>
        <tissue evidence="5">Whole body</tissue>
    </source>
</reference>
<evidence type="ECO:0000256" key="2">
    <source>
        <dbReference type="ARBA" id="ARBA00023125"/>
    </source>
</evidence>
<dbReference type="InterPro" id="IPR036397">
    <property type="entry name" value="RNaseH_sf"/>
</dbReference>
<feature type="domain" description="HTH CENPB-type" evidence="4">
    <location>
        <begin position="86"/>
        <end position="168"/>
    </location>
</feature>
<dbReference type="InterPro" id="IPR050863">
    <property type="entry name" value="CenT-Element_Derived"/>
</dbReference>
<evidence type="ECO:0000256" key="1">
    <source>
        <dbReference type="ARBA" id="ARBA00004123"/>
    </source>
</evidence>
<name>A0A2V3IZS1_9FLOR</name>